<reference evidence="3" key="1">
    <citation type="journal article" date="2019" name="Int. J. Syst. Evol. Microbiol.">
        <title>The Global Catalogue of Microorganisms (GCM) 10K type strain sequencing project: providing services to taxonomists for standard genome sequencing and annotation.</title>
        <authorList>
            <consortium name="The Broad Institute Genomics Platform"/>
            <consortium name="The Broad Institute Genome Sequencing Center for Infectious Disease"/>
            <person name="Wu L."/>
            <person name="Ma J."/>
        </authorList>
    </citation>
    <scope>NUCLEOTIDE SEQUENCE [LARGE SCALE GENOMIC DNA]</scope>
    <source>
        <strain evidence="3">JCM 18081</strain>
    </source>
</reference>
<evidence type="ECO:0000313" key="2">
    <source>
        <dbReference type="EMBL" id="GAA4809023.1"/>
    </source>
</evidence>
<name>A0ABP9CEX9_9ACTN</name>
<comment type="caution">
    <text evidence="2">The sequence shown here is derived from an EMBL/GenBank/DDBJ whole genome shotgun (WGS) entry which is preliminary data.</text>
</comment>
<protein>
    <submittedName>
        <fullName evidence="2">Uncharacterized protein</fullName>
    </submittedName>
</protein>
<accession>A0ABP9CEX9</accession>
<feature type="region of interest" description="Disordered" evidence="1">
    <location>
        <begin position="1"/>
        <end position="23"/>
    </location>
</feature>
<dbReference type="EMBL" id="BAABIG010000046">
    <property type="protein sequence ID" value="GAA4809023.1"/>
    <property type="molecule type" value="Genomic_DNA"/>
</dbReference>
<keyword evidence="3" id="KW-1185">Reference proteome</keyword>
<sequence>MHVQVDQGGEFPGQELHMDAGAPVDVRRVLPGQQSHTHPEPPLSTTDHLMVTYGGRGGKSARGRNRLGAGRAVAAVAVPGHAGRGRQRWRAESRIGANAHSTY</sequence>
<feature type="region of interest" description="Disordered" evidence="1">
    <location>
        <begin position="81"/>
        <end position="103"/>
    </location>
</feature>
<evidence type="ECO:0000313" key="3">
    <source>
        <dbReference type="Proteomes" id="UP001501265"/>
    </source>
</evidence>
<organism evidence="2 3">
    <name type="scientific">Streptomyces ziwulingensis</name>
    <dbReference type="NCBI Taxonomy" id="1045501"/>
    <lineage>
        <taxon>Bacteria</taxon>
        <taxon>Bacillati</taxon>
        <taxon>Actinomycetota</taxon>
        <taxon>Actinomycetes</taxon>
        <taxon>Kitasatosporales</taxon>
        <taxon>Streptomycetaceae</taxon>
        <taxon>Streptomyces</taxon>
    </lineage>
</organism>
<gene>
    <name evidence="2" type="ORF">GCM10023220_44540</name>
</gene>
<proteinExistence type="predicted"/>
<evidence type="ECO:0000256" key="1">
    <source>
        <dbReference type="SAM" id="MobiDB-lite"/>
    </source>
</evidence>
<dbReference type="Proteomes" id="UP001501265">
    <property type="component" value="Unassembled WGS sequence"/>
</dbReference>